<accession>A0AAV0CC75</accession>
<proteinExistence type="predicted"/>
<dbReference type="AlphaFoldDB" id="A0AAV0CC75"/>
<sequence length="17" mass="1974">MAAGGRRHRQDIGKQHR</sequence>
<dbReference type="Proteomes" id="UP001152523">
    <property type="component" value="Unassembled WGS sequence"/>
</dbReference>
<name>A0AAV0CC75_9ASTE</name>
<dbReference type="EMBL" id="CAMAPF010000023">
    <property type="protein sequence ID" value="CAH9072788.1"/>
    <property type="molecule type" value="Genomic_DNA"/>
</dbReference>
<comment type="caution">
    <text evidence="1">The sequence shown here is derived from an EMBL/GenBank/DDBJ whole genome shotgun (WGS) entry which is preliminary data.</text>
</comment>
<gene>
    <name evidence="1" type="ORF">CEPIT_LOCUS4404</name>
</gene>
<keyword evidence="2" id="KW-1185">Reference proteome</keyword>
<evidence type="ECO:0000313" key="2">
    <source>
        <dbReference type="Proteomes" id="UP001152523"/>
    </source>
</evidence>
<reference evidence="1" key="1">
    <citation type="submission" date="2022-07" db="EMBL/GenBank/DDBJ databases">
        <authorList>
            <person name="Macas J."/>
            <person name="Novak P."/>
            <person name="Neumann P."/>
        </authorList>
    </citation>
    <scope>NUCLEOTIDE SEQUENCE</scope>
</reference>
<protein>
    <submittedName>
        <fullName evidence="1">Uncharacterized protein</fullName>
    </submittedName>
</protein>
<evidence type="ECO:0000313" key="1">
    <source>
        <dbReference type="EMBL" id="CAH9072788.1"/>
    </source>
</evidence>
<organism evidence="1 2">
    <name type="scientific">Cuscuta epithymum</name>
    <dbReference type="NCBI Taxonomy" id="186058"/>
    <lineage>
        <taxon>Eukaryota</taxon>
        <taxon>Viridiplantae</taxon>
        <taxon>Streptophyta</taxon>
        <taxon>Embryophyta</taxon>
        <taxon>Tracheophyta</taxon>
        <taxon>Spermatophyta</taxon>
        <taxon>Magnoliopsida</taxon>
        <taxon>eudicotyledons</taxon>
        <taxon>Gunneridae</taxon>
        <taxon>Pentapetalae</taxon>
        <taxon>asterids</taxon>
        <taxon>lamiids</taxon>
        <taxon>Solanales</taxon>
        <taxon>Convolvulaceae</taxon>
        <taxon>Cuscuteae</taxon>
        <taxon>Cuscuta</taxon>
        <taxon>Cuscuta subgen. Cuscuta</taxon>
    </lineage>
</organism>